<feature type="compositionally biased region" description="Basic and acidic residues" evidence="1">
    <location>
        <begin position="200"/>
        <end position="212"/>
    </location>
</feature>
<keyword evidence="3" id="KW-1185">Reference proteome</keyword>
<organism evidence="2 3">
    <name type="scientific">Naegleria fowleri</name>
    <name type="common">Brain eating amoeba</name>
    <dbReference type="NCBI Taxonomy" id="5763"/>
    <lineage>
        <taxon>Eukaryota</taxon>
        <taxon>Discoba</taxon>
        <taxon>Heterolobosea</taxon>
        <taxon>Tetramitia</taxon>
        <taxon>Eutetramitia</taxon>
        <taxon>Vahlkampfiidae</taxon>
        <taxon>Naegleria</taxon>
    </lineage>
</organism>
<proteinExistence type="predicted"/>
<dbReference type="Proteomes" id="UP000444721">
    <property type="component" value="Unassembled WGS sequence"/>
</dbReference>
<reference evidence="2 3" key="1">
    <citation type="journal article" date="2019" name="Sci. Rep.">
        <title>Nanopore sequencing improves the draft genome of the human pathogenic amoeba Naegleria fowleri.</title>
        <authorList>
            <person name="Liechti N."/>
            <person name="Schurch N."/>
            <person name="Bruggmann R."/>
            <person name="Wittwer M."/>
        </authorList>
    </citation>
    <scope>NUCLEOTIDE SEQUENCE [LARGE SCALE GENOMIC DNA]</scope>
    <source>
        <strain evidence="2 3">ATCC 30894</strain>
    </source>
</reference>
<feature type="region of interest" description="Disordered" evidence="1">
    <location>
        <begin position="193"/>
        <end position="212"/>
    </location>
</feature>
<dbReference type="VEuPathDB" id="AmoebaDB:FDP41_004469"/>
<name>A0A6A5BRY0_NAEFO</name>
<dbReference type="GeneID" id="68111687"/>
<sequence>MAKRKSSTAKGSRKNAASKIDQLLIEMSKNYTPPPPEVFAEVEDKWVRVKVRLMNWENMGFQLRVRESTNLYTIEQKIRERHGGSITNVVFWKDGVSPENEIGNNPGDLNNTLRSIFQFNQQAGRYVANNSKNEGPKIKLQQEDELNENPMSARSTKKFDLNEDVIEEECDYECTLFYDFTPFETDCPLLQNSPRLADLGPKEDEQKKKRVL</sequence>
<dbReference type="AlphaFoldDB" id="A0A6A5BRY0"/>
<accession>A0A6A5BRY0</accession>
<gene>
    <name evidence="2" type="ORF">FDP41_004469</name>
</gene>
<comment type="caution">
    <text evidence="2">The sequence shown here is derived from an EMBL/GenBank/DDBJ whole genome shotgun (WGS) entry which is preliminary data.</text>
</comment>
<dbReference type="EMBL" id="VFQX01000037">
    <property type="protein sequence ID" value="KAF0976570.1"/>
    <property type="molecule type" value="Genomic_DNA"/>
</dbReference>
<evidence type="ECO:0000256" key="1">
    <source>
        <dbReference type="SAM" id="MobiDB-lite"/>
    </source>
</evidence>
<evidence type="ECO:0000313" key="2">
    <source>
        <dbReference type="EMBL" id="KAF0976570.1"/>
    </source>
</evidence>
<protein>
    <recommendedName>
        <fullName evidence="4">Ubiquitin-like domain-containing protein</fullName>
    </recommendedName>
</protein>
<dbReference type="OMA" id="ITEECDY"/>
<dbReference type="VEuPathDB" id="AmoebaDB:NF0032530"/>
<evidence type="ECO:0000313" key="3">
    <source>
        <dbReference type="Proteomes" id="UP000444721"/>
    </source>
</evidence>
<dbReference type="OrthoDB" id="10252574at2759"/>
<dbReference type="VEuPathDB" id="AmoebaDB:NfTy_083320"/>
<evidence type="ECO:0008006" key="4">
    <source>
        <dbReference type="Google" id="ProtNLM"/>
    </source>
</evidence>
<dbReference type="RefSeq" id="XP_044561283.1">
    <property type="nucleotide sequence ID" value="XM_044707886.1"/>
</dbReference>